<comment type="caution">
    <text evidence="1">The sequence shown here is derived from an EMBL/GenBank/DDBJ whole genome shotgun (WGS) entry which is preliminary data.</text>
</comment>
<dbReference type="Proteomes" id="UP000554482">
    <property type="component" value="Unassembled WGS sequence"/>
</dbReference>
<dbReference type="EMBL" id="JABWDY010019157">
    <property type="protein sequence ID" value="KAF5194104.1"/>
    <property type="molecule type" value="Genomic_DNA"/>
</dbReference>
<gene>
    <name evidence="1" type="ORF">FRX31_016310</name>
</gene>
<protein>
    <submittedName>
        <fullName evidence="1">Uncharacterized protein</fullName>
    </submittedName>
</protein>
<accession>A0A7J6W9J4</accession>
<organism evidence="1 2">
    <name type="scientific">Thalictrum thalictroides</name>
    <name type="common">Rue-anemone</name>
    <name type="synonym">Anemone thalictroides</name>
    <dbReference type="NCBI Taxonomy" id="46969"/>
    <lineage>
        <taxon>Eukaryota</taxon>
        <taxon>Viridiplantae</taxon>
        <taxon>Streptophyta</taxon>
        <taxon>Embryophyta</taxon>
        <taxon>Tracheophyta</taxon>
        <taxon>Spermatophyta</taxon>
        <taxon>Magnoliopsida</taxon>
        <taxon>Ranunculales</taxon>
        <taxon>Ranunculaceae</taxon>
        <taxon>Thalictroideae</taxon>
        <taxon>Thalictrum</taxon>
    </lineage>
</organism>
<evidence type="ECO:0000313" key="1">
    <source>
        <dbReference type="EMBL" id="KAF5194104.1"/>
    </source>
</evidence>
<keyword evidence="2" id="KW-1185">Reference proteome</keyword>
<evidence type="ECO:0000313" key="2">
    <source>
        <dbReference type="Proteomes" id="UP000554482"/>
    </source>
</evidence>
<reference evidence="1 2" key="1">
    <citation type="submission" date="2020-06" db="EMBL/GenBank/DDBJ databases">
        <title>Transcriptomic and genomic resources for Thalictrum thalictroides and T. hernandezii: Facilitating candidate gene discovery in an emerging model plant lineage.</title>
        <authorList>
            <person name="Arias T."/>
            <person name="Riano-Pachon D.M."/>
            <person name="Di Stilio V.S."/>
        </authorList>
    </citation>
    <scope>NUCLEOTIDE SEQUENCE [LARGE SCALE GENOMIC DNA]</scope>
    <source>
        <strain evidence="2">cv. WT478/WT964</strain>
        <tissue evidence="1">Leaves</tissue>
    </source>
</reference>
<proteinExistence type="predicted"/>
<name>A0A7J6W9J4_THATH</name>
<sequence>MASKWQSLHYANVCLQEASMLDKHQLHELYKWLPCFRDMNNGCYCIRFQPLTHQLSHLRGISRSQVQVQILP</sequence>
<dbReference type="AlphaFoldDB" id="A0A7J6W9J4"/>